<evidence type="ECO:0000313" key="2">
    <source>
        <dbReference type="Proteomes" id="UP000269573"/>
    </source>
</evidence>
<proteinExistence type="predicted"/>
<dbReference type="EMBL" id="RHHU01000028">
    <property type="protein sequence ID" value="RNB78116.1"/>
    <property type="molecule type" value="Genomic_DNA"/>
</dbReference>
<dbReference type="Proteomes" id="UP000269573">
    <property type="component" value="Unassembled WGS sequence"/>
</dbReference>
<dbReference type="RefSeq" id="WP_122926983.1">
    <property type="nucleotide sequence ID" value="NZ_RHHU01000028.1"/>
</dbReference>
<reference evidence="1 2" key="1">
    <citation type="submission" date="2018-10" db="EMBL/GenBank/DDBJ databases">
        <title>Phylogenomics of Brevibacillus.</title>
        <authorList>
            <person name="Dunlap C."/>
        </authorList>
    </citation>
    <scope>NUCLEOTIDE SEQUENCE [LARGE SCALE GENOMIC DNA]</scope>
    <source>
        <strain evidence="1 2">JCM 15774</strain>
    </source>
</reference>
<protein>
    <submittedName>
        <fullName evidence="1">Uncharacterized protein</fullName>
    </submittedName>
</protein>
<dbReference type="AlphaFoldDB" id="A0A3M8CQR1"/>
<comment type="caution">
    <text evidence="1">The sequence shown here is derived from an EMBL/GenBank/DDBJ whole genome shotgun (WGS) entry which is preliminary data.</text>
</comment>
<sequence>MRNITTLLVMLLASRYDGPKQASIRDAIPPLPFPERIRLVEQFSRIDEFDSGEEPDGRQLKKLQRHSSRKDYRRVLLQFFVRELGHEIAFFQTIEQQEQYRHLLVVTTDEWLYSVSLRQWPQYKEIWTVDIYGGCLLVDRTEI</sequence>
<gene>
    <name evidence="1" type="ORF">EDM59_30260</name>
</gene>
<name>A0A3M8CQR1_9BACL</name>
<keyword evidence="2" id="KW-1185">Reference proteome</keyword>
<accession>A0A3M8CQR1</accession>
<organism evidence="1 2">
    <name type="scientific">Brevibacillus nitrificans</name>
    <dbReference type="NCBI Taxonomy" id="651560"/>
    <lineage>
        <taxon>Bacteria</taxon>
        <taxon>Bacillati</taxon>
        <taxon>Bacillota</taxon>
        <taxon>Bacilli</taxon>
        <taxon>Bacillales</taxon>
        <taxon>Paenibacillaceae</taxon>
        <taxon>Brevibacillus</taxon>
    </lineage>
</organism>
<evidence type="ECO:0000313" key="1">
    <source>
        <dbReference type="EMBL" id="RNB78116.1"/>
    </source>
</evidence>